<evidence type="ECO:0000313" key="1">
    <source>
        <dbReference type="EMBL" id="MED6200263.1"/>
    </source>
</evidence>
<name>A0ABU6XU41_9FABA</name>
<keyword evidence="2" id="KW-1185">Reference proteome</keyword>
<organism evidence="1 2">
    <name type="scientific">Stylosanthes scabra</name>
    <dbReference type="NCBI Taxonomy" id="79078"/>
    <lineage>
        <taxon>Eukaryota</taxon>
        <taxon>Viridiplantae</taxon>
        <taxon>Streptophyta</taxon>
        <taxon>Embryophyta</taxon>
        <taxon>Tracheophyta</taxon>
        <taxon>Spermatophyta</taxon>
        <taxon>Magnoliopsida</taxon>
        <taxon>eudicotyledons</taxon>
        <taxon>Gunneridae</taxon>
        <taxon>Pentapetalae</taxon>
        <taxon>rosids</taxon>
        <taxon>fabids</taxon>
        <taxon>Fabales</taxon>
        <taxon>Fabaceae</taxon>
        <taxon>Papilionoideae</taxon>
        <taxon>50 kb inversion clade</taxon>
        <taxon>dalbergioids sensu lato</taxon>
        <taxon>Dalbergieae</taxon>
        <taxon>Pterocarpus clade</taxon>
        <taxon>Stylosanthes</taxon>
    </lineage>
</organism>
<sequence>MGTTEMCLDAQWCKGTTYVNVELGLQAKFGAEVAKESARNEKIAKKSLKAKSRAYVNAPSLCIRITMPWASHPSLNRTICICT</sequence>
<dbReference type="Proteomes" id="UP001341840">
    <property type="component" value="Unassembled WGS sequence"/>
</dbReference>
<accession>A0ABU6XU41</accession>
<reference evidence="1 2" key="1">
    <citation type="journal article" date="2023" name="Plants (Basel)">
        <title>Bridging the Gap: Combining Genomics and Transcriptomics Approaches to Understand Stylosanthes scabra, an Orphan Legume from the Brazilian Caatinga.</title>
        <authorList>
            <person name="Ferreira-Neto J.R.C."/>
            <person name="da Silva M.D."/>
            <person name="Binneck E."/>
            <person name="de Melo N.F."/>
            <person name="da Silva R.H."/>
            <person name="de Melo A.L.T.M."/>
            <person name="Pandolfi V."/>
            <person name="Bustamante F.O."/>
            <person name="Brasileiro-Vidal A.C."/>
            <person name="Benko-Iseppon A.M."/>
        </authorList>
    </citation>
    <scope>NUCLEOTIDE SEQUENCE [LARGE SCALE GENOMIC DNA]</scope>
    <source>
        <tissue evidence="1">Leaves</tissue>
    </source>
</reference>
<dbReference type="EMBL" id="JASCZI010212765">
    <property type="protein sequence ID" value="MED6200263.1"/>
    <property type="molecule type" value="Genomic_DNA"/>
</dbReference>
<evidence type="ECO:0000313" key="2">
    <source>
        <dbReference type="Proteomes" id="UP001341840"/>
    </source>
</evidence>
<comment type="caution">
    <text evidence="1">The sequence shown here is derived from an EMBL/GenBank/DDBJ whole genome shotgun (WGS) entry which is preliminary data.</text>
</comment>
<proteinExistence type="predicted"/>
<gene>
    <name evidence="1" type="ORF">PIB30_083385</name>
</gene>
<protein>
    <submittedName>
        <fullName evidence="1">Uncharacterized protein</fullName>
    </submittedName>
</protein>